<feature type="compositionally biased region" description="Low complexity" evidence="1">
    <location>
        <begin position="52"/>
        <end position="61"/>
    </location>
</feature>
<accession>A0A2I0K935</accession>
<reference evidence="2 3" key="1">
    <citation type="submission" date="2017-11" db="EMBL/GenBank/DDBJ databases">
        <title>De-novo sequencing of pomegranate (Punica granatum L.) genome.</title>
        <authorList>
            <person name="Akparov Z."/>
            <person name="Amiraslanov A."/>
            <person name="Hajiyeva S."/>
            <person name="Abbasov M."/>
            <person name="Kaur K."/>
            <person name="Hamwieh A."/>
            <person name="Solovyev V."/>
            <person name="Salamov A."/>
            <person name="Braich B."/>
            <person name="Kosarev P."/>
            <person name="Mahmoud A."/>
            <person name="Hajiyev E."/>
            <person name="Babayeva S."/>
            <person name="Izzatullayeva V."/>
            <person name="Mammadov A."/>
            <person name="Mammadov A."/>
            <person name="Sharifova S."/>
            <person name="Ojaghi J."/>
            <person name="Eynullazada K."/>
            <person name="Bayramov B."/>
            <person name="Abdulazimova A."/>
            <person name="Shahmuradov I."/>
        </authorList>
    </citation>
    <scope>NUCLEOTIDE SEQUENCE [LARGE SCALE GENOMIC DNA]</scope>
    <source>
        <strain evidence="3">cv. AG2017</strain>
        <tissue evidence="2">Leaf</tissue>
    </source>
</reference>
<dbReference type="AlphaFoldDB" id="A0A2I0K935"/>
<dbReference type="EMBL" id="PGOL01000846">
    <property type="protein sequence ID" value="PKI64236.1"/>
    <property type="molecule type" value="Genomic_DNA"/>
</dbReference>
<dbReference type="Proteomes" id="UP000233551">
    <property type="component" value="Unassembled WGS sequence"/>
</dbReference>
<feature type="region of interest" description="Disordered" evidence="1">
    <location>
        <begin position="1"/>
        <end position="76"/>
    </location>
</feature>
<feature type="compositionally biased region" description="Basic and acidic residues" evidence="1">
    <location>
        <begin position="1"/>
        <end position="19"/>
    </location>
</feature>
<name>A0A2I0K935_PUNGR</name>
<organism evidence="2 3">
    <name type="scientific">Punica granatum</name>
    <name type="common">Pomegranate</name>
    <dbReference type="NCBI Taxonomy" id="22663"/>
    <lineage>
        <taxon>Eukaryota</taxon>
        <taxon>Viridiplantae</taxon>
        <taxon>Streptophyta</taxon>
        <taxon>Embryophyta</taxon>
        <taxon>Tracheophyta</taxon>
        <taxon>Spermatophyta</taxon>
        <taxon>Magnoliopsida</taxon>
        <taxon>eudicotyledons</taxon>
        <taxon>Gunneridae</taxon>
        <taxon>Pentapetalae</taxon>
        <taxon>rosids</taxon>
        <taxon>malvids</taxon>
        <taxon>Myrtales</taxon>
        <taxon>Lythraceae</taxon>
        <taxon>Punica</taxon>
    </lineage>
</organism>
<keyword evidence="3" id="KW-1185">Reference proteome</keyword>
<comment type="caution">
    <text evidence="2">The sequence shown here is derived from an EMBL/GenBank/DDBJ whole genome shotgun (WGS) entry which is preliminary data.</text>
</comment>
<evidence type="ECO:0000313" key="3">
    <source>
        <dbReference type="Proteomes" id="UP000233551"/>
    </source>
</evidence>
<proteinExistence type="predicted"/>
<gene>
    <name evidence="2" type="ORF">CRG98_015423</name>
</gene>
<sequence>MTGQHAEKQDSTTAEEKRAQPVNSRSHRLSRLFGVEKGKNEEESERPPPSSRPSSHSAPAHCFVSDRSPPPSLVGAWSKDPRATGLLARSFNGNIIWFEHPPPIFLKNATSASAIPIRGSPDVSLPCFIRPPLITGNTGSPS</sequence>
<evidence type="ECO:0000256" key="1">
    <source>
        <dbReference type="SAM" id="MobiDB-lite"/>
    </source>
</evidence>
<evidence type="ECO:0000313" key="2">
    <source>
        <dbReference type="EMBL" id="PKI64236.1"/>
    </source>
</evidence>
<protein>
    <submittedName>
        <fullName evidence="2">Uncharacterized protein</fullName>
    </submittedName>
</protein>